<organism evidence="1 2">
    <name type="scientific">Zostera marina</name>
    <name type="common">Eelgrass</name>
    <dbReference type="NCBI Taxonomy" id="29655"/>
    <lineage>
        <taxon>Eukaryota</taxon>
        <taxon>Viridiplantae</taxon>
        <taxon>Streptophyta</taxon>
        <taxon>Embryophyta</taxon>
        <taxon>Tracheophyta</taxon>
        <taxon>Spermatophyta</taxon>
        <taxon>Magnoliopsida</taxon>
        <taxon>Liliopsida</taxon>
        <taxon>Zosteraceae</taxon>
        <taxon>Zostera</taxon>
    </lineage>
</organism>
<accession>A0A0K9PYD1</accession>
<protein>
    <submittedName>
        <fullName evidence="1">Uncharacterized protein</fullName>
    </submittedName>
</protein>
<keyword evidence="2" id="KW-1185">Reference proteome</keyword>
<evidence type="ECO:0000313" key="2">
    <source>
        <dbReference type="Proteomes" id="UP000036987"/>
    </source>
</evidence>
<dbReference type="AlphaFoldDB" id="A0A0K9PYD1"/>
<evidence type="ECO:0000313" key="1">
    <source>
        <dbReference type="EMBL" id="KMZ73227.1"/>
    </source>
</evidence>
<comment type="caution">
    <text evidence="1">The sequence shown here is derived from an EMBL/GenBank/DDBJ whole genome shotgun (WGS) entry which is preliminary data.</text>
</comment>
<sequence>YHVGPNGWQKLSGDDVGYLHYKYYPVIAAPVEQEMSEAPSA</sequence>
<gene>
    <name evidence="1" type="ORF">ZOSMA_150G00290</name>
</gene>
<proteinExistence type="predicted"/>
<dbReference type="Proteomes" id="UP000036987">
    <property type="component" value="Unassembled WGS sequence"/>
</dbReference>
<dbReference type="OrthoDB" id="729925at2759"/>
<reference evidence="2" key="1">
    <citation type="journal article" date="2016" name="Nature">
        <title>The genome of the seagrass Zostera marina reveals angiosperm adaptation to the sea.</title>
        <authorList>
            <person name="Olsen J.L."/>
            <person name="Rouze P."/>
            <person name="Verhelst B."/>
            <person name="Lin Y.-C."/>
            <person name="Bayer T."/>
            <person name="Collen J."/>
            <person name="Dattolo E."/>
            <person name="De Paoli E."/>
            <person name="Dittami S."/>
            <person name="Maumus F."/>
            <person name="Michel G."/>
            <person name="Kersting A."/>
            <person name="Lauritano C."/>
            <person name="Lohaus R."/>
            <person name="Toepel M."/>
            <person name="Tonon T."/>
            <person name="Vanneste K."/>
            <person name="Amirebrahimi M."/>
            <person name="Brakel J."/>
            <person name="Bostroem C."/>
            <person name="Chovatia M."/>
            <person name="Grimwood J."/>
            <person name="Jenkins J.W."/>
            <person name="Jueterbock A."/>
            <person name="Mraz A."/>
            <person name="Stam W.T."/>
            <person name="Tice H."/>
            <person name="Bornberg-Bauer E."/>
            <person name="Green P.J."/>
            <person name="Pearson G.A."/>
            <person name="Procaccini G."/>
            <person name="Duarte C.M."/>
            <person name="Schmutz J."/>
            <person name="Reusch T.B.H."/>
            <person name="Van de Peer Y."/>
        </authorList>
    </citation>
    <scope>NUCLEOTIDE SEQUENCE [LARGE SCALE GENOMIC DNA]</scope>
    <source>
        <strain evidence="2">cv. Finnish</strain>
    </source>
</reference>
<dbReference type="EMBL" id="LFYR01000589">
    <property type="protein sequence ID" value="KMZ73227.1"/>
    <property type="molecule type" value="Genomic_DNA"/>
</dbReference>
<feature type="non-terminal residue" evidence="1">
    <location>
        <position position="1"/>
    </location>
</feature>
<name>A0A0K9PYD1_ZOSMR</name>